<dbReference type="InterPro" id="IPR023393">
    <property type="entry name" value="START-like_dom_sf"/>
</dbReference>
<protein>
    <submittedName>
        <fullName evidence="1">Polyketide cyclase</fullName>
    </submittedName>
</protein>
<proteinExistence type="predicted"/>
<reference evidence="1 2" key="1">
    <citation type="submission" date="2015-05" db="EMBL/GenBank/DDBJ databases">
        <title>Draft genome sequence of the bacterium Gordonia jacobaea a new member of the Gordonia genus.</title>
        <authorList>
            <person name="Jimenez-Galisteo G."/>
            <person name="Dominguez A."/>
            <person name="Munoz E."/>
            <person name="Vinas M."/>
        </authorList>
    </citation>
    <scope>NUCLEOTIDE SEQUENCE [LARGE SCALE GENOMIC DNA]</scope>
    <source>
        <strain evidence="2">mv1</strain>
    </source>
</reference>
<gene>
    <name evidence="1" type="ORF">ABW18_17550</name>
</gene>
<dbReference type="InterPro" id="IPR019587">
    <property type="entry name" value="Polyketide_cyclase/dehydratase"/>
</dbReference>
<evidence type="ECO:0000313" key="1">
    <source>
        <dbReference type="EMBL" id="KNA90254.1"/>
    </source>
</evidence>
<evidence type="ECO:0000313" key="2">
    <source>
        <dbReference type="Proteomes" id="UP000037247"/>
    </source>
</evidence>
<accession>A0ABR5I9B3</accession>
<dbReference type="Gene3D" id="3.30.530.20">
    <property type="match status" value="1"/>
</dbReference>
<keyword evidence="2" id="KW-1185">Reference proteome</keyword>
<organism evidence="1 2">
    <name type="scientific">Gordonia jacobaea</name>
    <dbReference type="NCBI Taxonomy" id="122202"/>
    <lineage>
        <taxon>Bacteria</taxon>
        <taxon>Bacillati</taxon>
        <taxon>Actinomycetota</taxon>
        <taxon>Actinomycetes</taxon>
        <taxon>Mycobacteriales</taxon>
        <taxon>Gordoniaceae</taxon>
        <taxon>Gordonia</taxon>
    </lineage>
</organism>
<dbReference type="Proteomes" id="UP000037247">
    <property type="component" value="Unassembled WGS sequence"/>
</dbReference>
<dbReference type="EMBL" id="LDTZ01000020">
    <property type="protein sequence ID" value="KNA90254.1"/>
    <property type="molecule type" value="Genomic_DNA"/>
</dbReference>
<comment type="caution">
    <text evidence="1">The sequence shown here is derived from an EMBL/GenBank/DDBJ whole genome shotgun (WGS) entry which is preliminary data.</text>
</comment>
<dbReference type="RefSeq" id="WP_049700322.1">
    <property type="nucleotide sequence ID" value="NZ_LDTZ01000020.1"/>
</dbReference>
<dbReference type="SUPFAM" id="SSF55961">
    <property type="entry name" value="Bet v1-like"/>
    <property type="match status" value="1"/>
</dbReference>
<name>A0ABR5I9B3_9ACTN</name>
<sequence length="144" mass="16152">MVDVSRTFTVRQPREVIVAYLRDFSHAEQWDPGTVECTQEDGAPIALGTRWHNKSKLYGISTELTYELTRDDPDHVVFSGSNKTATTSDDLSFTDLGDGTTSVTYRALVDFHRFKLIGEPLFGFIFGRLADSVPTQMTSVLEKL</sequence>
<dbReference type="Pfam" id="PF10604">
    <property type="entry name" value="Polyketide_cyc2"/>
    <property type="match status" value="1"/>
</dbReference>